<sequence>MHSTTDGFPLDDAPAAPFLPAVSTPRSSASRMVADALRAAIVDGTLAPGTPLRQDAIARHFSVSAIPVREALRQLESEGWAKVEVHKGATVAPLSADEAREIYEIRSALESLALGLAIPRHTAASLREVARLCKAAAGEPDPSLYVARNEAFHMNLYAPAARPQLCEMIANLHRRGERYLRLKFGFPEYKGESDHEHEVLLDAVLRRDVAAAQALVAAHLIGTGELIYRFLTEHAQTVAEPVSSRKPRAKRARPSTRLPGSTPDDEPAPRTQSSDTDG</sequence>
<accession>A0A4R8LNR6</accession>
<keyword evidence="1" id="KW-0805">Transcription regulation</keyword>
<dbReference type="InterPro" id="IPR036388">
    <property type="entry name" value="WH-like_DNA-bd_sf"/>
</dbReference>
<dbReference type="InterPro" id="IPR036390">
    <property type="entry name" value="WH_DNA-bd_sf"/>
</dbReference>
<dbReference type="InterPro" id="IPR011711">
    <property type="entry name" value="GntR_C"/>
</dbReference>
<keyword evidence="7" id="KW-1185">Reference proteome</keyword>
<dbReference type="EMBL" id="SORE01000014">
    <property type="protein sequence ID" value="TDY45469.1"/>
    <property type="molecule type" value="Genomic_DNA"/>
</dbReference>
<evidence type="ECO:0000256" key="2">
    <source>
        <dbReference type="ARBA" id="ARBA00023125"/>
    </source>
</evidence>
<organism evidence="6 7">
    <name type="scientific">Paraburkholderia rhizosphaerae</name>
    <dbReference type="NCBI Taxonomy" id="480658"/>
    <lineage>
        <taxon>Bacteria</taxon>
        <taxon>Pseudomonadati</taxon>
        <taxon>Pseudomonadota</taxon>
        <taxon>Betaproteobacteria</taxon>
        <taxon>Burkholderiales</taxon>
        <taxon>Burkholderiaceae</taxon>
        <taxon>Paraburkholderia</taxon>
    </lineage>
</organism>
<dbReference type="InterPro" id="IPR008920">
    <property type="entry name" value="TF_FadR/GntR_C"/>
</dbReference>
<feature type="domain" description="HTH gntR-type" evidence="5">
    <location>
        <begin position="27"/>
        <end position="94"/>
    </location>
</feature>
<evidence type="ECO:0000313" key="7">
    <source>
        <dbReference type="Proteomes" id="UP000295509"/>
    </source>
</evidence>
<dbReference type="SMART" id="SM00345">
    <property type="entry name" value="HTH_GNTR"/>
    <property type="match status" value="1"/>
</dbReference>
<dbReference type="GO" id="GO:0003677">
    <property type="term" value="F:DNA binding"/>
    <property type="evidence" value="ECO:0007669"/>
    <property type="project" value="UniProtKB-KW"/>
</dbReference>
<feature type="compositionally biased region" description="Basic residues" evidence="4">
    <location>
        <begin position="245"/>
        <end position="254"/>
    </location>
</feature>
<dbReference type="CDD" id="cd07377">
    <property type="entry name" value="WHTH_GntR"/>
    <property type="match status" value="1"/>
</dbReference>
<dbReference type="RefSeq" id="WP_134193524.1">
    <property type="nucleotide sequence ID" value="NZ_JBHLUW010000001.1"/>
</dbReference>
<protein>
    <submittedName>
        <fullName evidence="6">GntR family transcriptional regulator</fullName>
    </submittedName>
</protein>
<dbReference type="PROSITE" id="PS50949">
    <property type="entry name" value="HTH_GNTR"/>
    <property type="match status" value="1"/>
</dbReference>
<evidence type="ECO:0000256" key="3">
    <source>
        <dbReference type="ARBA" id="ARBA00023163"/>
    </source>
</evidence>
<gene>
    <name evidence="6" type="ORF">BX592_114136</name>
</gene>
<evidence type="ECO:0000256" key="4">
    <source>
        <dbReference type="SAM" id="MobiDB-lite"/>
    </source>
</evidence>
<dbReference type="SUPFAM" id="SSF46785">
    <property type="entry name" value="Winged helix' DNA-binding domain"/>
    <property type="match status" value="1"/>
</dbReference>
<dbReference type="Pfam" id="PF00392">
    <property type="entry name" value="GntR"/>
    <property type="match status" value="1"/>
</dbReference>
<comment type="caution">
    <text evidence="6">The sequence shown here is derived from an EMBL/GenBank/DDBJ whole genome shotgun (WGS) entry which is preliminary data.</text>
</comment>
<dbReference type="AlphaFoldDB" id="A0A4R8LNR6"/>
<feature type="region of interest" description="Disordered" evidence="4">
    <location>
        <begin position="238"/>
        <end position="278"/>
    </location>
</feature>
<dbReference type="Pfam" id="PF07729">
    <property type="entry name" value="FCD"/>
    <property type="match status" value="1"/>
</dbReference>
<keyword evidence="3" id="KW-0804">Transcription</keyword>
<dbReference type="PANTHER" id="PTHR43537">
    <property type="entry name" value="TRANSCRIPTIONAL REGULATOR, GNTR FAMILY"/>
    <property type="match status" value="1"/>
</dbReference>
<keyword evidence="2" id="KW-0238">DNA-binding</keyword>
<dbReference type="GO" id="GO:0003700">
    <property type="term" value="F:DNA-binding transcription factor activity"/>
    <property type="evidence" value="ECO:0007669"/>
    <property type="project" value="InterPro"/>
</dbReference>
<dbReference type="SMART" id="SM00895">
    <property type="entry name" value="FCD"/>
    <property type="match status" value="1"/>
</dbReference>
<dbReference type="SUPFAM" id="SSF48008">
    <property type="entry name" value="GntR ligand-binding domain-like"/>
    <property type="match status" value="1"/>
</dbReference>
<dbReference type="Proteomes" id="UP000295509">
    <property type="component" value="Unassembled WGS sequence"/>
</dbReference>
<dbReference type="Gene3D" id="1.20.120.530">
    <property type="entry name" value="GntR ligand-binding domain-like"/>
    <property type="match status" value="1"/>
</dbReference>
<reference evidence="6 7" key="1">
    <citation type="submission" date="2019-03" db="EMBL/GenBank/DDBJ databases">
        <title>Genomic Encyclopedia of Type Strains, Phase III (KMG-III): the genomes of soil and plant-associated and newly described type strains.</title>
        <authorList>
            <person name="Whitman W."/>
        </authorList>
    </citation>
    <scope>NUCLEOTIDE SEQUENCE [LARGE SCALE GENOMIC DNA]</scope>
    <source>
        <strain evidence="6 7">LMG 29544</strain>
    </source>
</reference>
<name>A0A4R8LNR6_9BURK</name>
<evidence type="ECO:0000259" key="5">
    <source>
        <dbReference type="PROSITE" id="PS50949"/>
    </source>
</evidence>
<dbReference type="InterPro" id="IPR000524">
    <property type="entry name" value="Tscrpt_reg_HTH_GntR"/>
</dbReference>
<evidence type="ECO:0000256" key="1">
    <source>
        <dbReference type="ARBA" id="ARBA00023015"/>
    </source>
</evidence>
<proteinExistence type="predicted"/>
<dbReference type="OrthoDB" id="9799812at2"/>
<dbReference type="Gene3D" id="1.10.10.10">
    <property type="entry name" value="Winged helix-like DNA-binding domain superfamily/Winged helix DNA-binding domain"/>
    <property type="match status" value="1"/>
</dbReference>
<evidence type="ECO:0000313" key="6">
    <source>
        <dbReference type="EMBL" id="TDY45469.1"/>
    </source>
</evidence>
<dbReference type="PANTHER" id="PTHR43537:SF41">
    <property type="entry name" value="TRANSCRIPTIONAL REGULATORY PROTEIN"/>
    <property type="match status" value="1"/>
</dbReference>